<keyword evidence="2" id="KW-1185">Reference proteome</keyword>
<evidence type="ECO:0000313" key="2">
    <source>
        <dbReference type="Proteomes" id="UP001066276"/>
    </source>
</evidence>
<accession>A0AAV7MZG9</accession>
<protein>
    <submittedName>
        <fullName evidence="1">Uncharacterized protein</fullName>
    </submittedName>
</protein>
<comment type="caution">
    <text evidence="1">The sequence shown here is derived from an EMBL/GenBank/DDBJ whole genome shotgun (WGS) entry which is preliminary data.</text>
</comment>
<dbReference type="EMBL" id="JANPWB010000013">
    <property type="protein sequence ID" value="KAJ1108569.1"/>
    <property type="molecule type" value="Genomic_DNA"/>
</dbReference>
<reference evidence="1" key="1">
    <citation type="journal article" date="2022" name="bioRxiv">
        <title>Sequencing and chromosome-scale assembly of the giantPleurodeles waltlgenome.</title>
        <authorList>
            <person name="Brown T."/>
            <person name="Elewa A."/>
            <person name="Iarovenko S."/>
            <person name="Subramanian E."/>
            <person name="Araus A.J."/>
            <person name="Petzold A."/>
            <person name="Susuki M."/>
            <person name="Suzuki K.-i.T."/>
            <person name="Hayashi T."/>
            <person name="Toyoda A."/>
            <person name="Oliveira C."/>
            <person name="Osipova E."/>
            <person name="Leigh N.D."/>
            <person name="Simon A."/>
            <person name="Yun M.H."/>
        </authorList>
    </citation>
    <scope>NUCLEOTIDE SEQUENCE</scope>
    <source>
        <strain evidence="1">20211129_DDA</strain>
        <tissue evidence="1">Liver</tissue>
    </source>
</reference>
<evidence type="ECO:0000313" key="1">
    <source>
        <dbReference type="EMBL" id="KAJ1108569.1"/>
    </source>
</evidence>
<name>A0AAV7MZG9_PLEWA</name>
<proteinExistence type="predicted"/>
<gene>
    <name evidence="1" type="ORF">NDU88_005945</name>
</gene>
<dbReference type="AlphaFoldDB" id="A0AAV7MZG9"/>
<organism evidence="1 2">
    <name type="scientific">Pleurodeles waltl</name>
    <name type="common">Iberian ribbed newt</name>
    <dbReference type="NCBI Taxonomy" id="8319"/>
    <lineage>
        <taxon>Eukaryota</taxon>
        <taxon>Metazoa</taxon>
        <taxon>Chordata</taxon>
        <taxon>Craniata</taxon>
        <taxon>Vertebrata</taxon>
        <taxon>Euteleostomi</taxon>
        <taxon>Amphibia</taxon>
        <taxon>Batrachia</taxon>
        <taxon>Caudata</taxon>
        <taxon>Salamandroidea</taxon>
        <taxon>Salamandridae</taxon>
        <taxon>Pleurodelinae</taxon>
        <taxon>Pleurodeles</taxon>
    </lineage>
</organism>
<dbReference type="Proteomes" id="UP001066276">
    <property type="component" value="Chromosome 9"/>
</dbReference>
<sequence length="158" mass="16866">MADERVQRVLQLLQLLQEPGCMDLICGGALKTLSPARKVSGGVAAAMWACLPHGGLRVRESRRRQERVEATQAGITWLSDPGGREYGAASSIASPEEYSTQTFQAWTLPGGRVTVGFVCPPASQFPGSSILAHQEARGYGGLVAALDQCHWTRSRGSG</sequence>